<feature type="signal peptide" evidence="1">
    <location>
        <begin position="1"/>
        <end position="20"/>
    </location>
</feature>
<protein>
    <recommendedName>
        <fullName evidence="4">Endosialidase-like protein</fullName>
    </recommendedName>
</protein>
<organism evidence="2 3">
    <name type="scientific">Olivibacter oleidegradans</name>
    <dbReference type="NCBI Taxonomy" id="760123"/>
    <lineage>
        <taxon>Bacteria</taxon>
        <taxon>Pseudomonadati</taxon>
        <taxon>Bacteroidota</taxon>
        <taxon>Sphingobacteriia</taxon>
        <taxon>Sphingobacteriales</taxon>
        <taxon>Sphingobacteriaceae</taxon>
        <taxon>Olivibacter</taxon>
    </lineage>
</organism>
<accession>A0ABV6HGD1</accession>
<proteinExistence type="predicted"/>
<evidence type="ECO:0000256" key="1">
    <source>
        <dbReference type="SAM" id="SignalP"/>
    </source>
</evidence>
<name>A0ABV6HGD1_9SPHI</name>
<keyword evidence="1" id="KW-0732">Signal</keyword>
<keyword evidence="3" id="KW-1185">Reference proteome</keyword>
<comment type="caution">
    <text evidence="2">The sequence shown here is derived from an EMBL/GenBank/DDBJ whole genome shotgun (WGS) entry which is preliminary data.</text>
</comment>
<evidence type="ECO:0000313" key="3">
    <source>
        <dbReference type="Proteomes" id="UP001589774"/>
    </source>
</evidence>
<evidence type="ECO:0000313" key="2">
    <source>
        <dbReference type="EMBL" id="MFC0317957.1"/>
    </source>
</evidence>
<dbReference type="RefSeq" id="WP_130856064.1">
    <property type="nucleotide sequence ID" value="NZ_JBHLWO010000001.1"/>
</dbReference>
<feature type="chain" id="PRO_5047380652" description="Endosialidase-like protein" evidence="1">
    <location>
        <begin position="21"/>
        <end position="279"/>
    </location>
</feature>
<dbReference type="Proteomes" id="UP001589774">
    <property type="component" value="Unassembled WGS sequence"/>
</dbReference>
<evidence type="ECO:0008006" key="4">
    <source>
        <dbReference type="Google" id="ProtNLM"/>
    </source>
</evidence>
<dbReference type="EMBL" id="JBHLWO010000001">
    <property type="protein sequence ID" value="MFC0317957.1"/>
    <property type="molecule type" value="Genomic_DNA"/>
</dbReference>
<sequence length="279" mass="30639">MRMKFLVLILLMGASGISYAQNTFPSTGNVGIGTSSPTAPLDIKKSPESNSAERFFKATVSDAVGDEITIENVTGINGVFVPGIKGLRSTDNRFALTLLGVLAGSDIDAGTNAVMAFDARLTTSKIVNRPLFVWKSYTTDYMTMSSNGNLGIGTATPQAKLAVNGNILAKEIKIKTDISVPDYVFEPDYKMRSLAEIENYVKEHKHLPEIPSAKEIGEQGLDLATMNLLLLKKVEELTLHAIYNEKAREEQQLLIKKQEKAIVQLTKRIEYLESPEQNK</sequence>
<reference evidence="2 3" key="1">
    <citation type="submission" date="2024-09" db="EMBL/GenBank/DDBJ databases">
        <authorList>
            <person name="Sun Q."/>
            <person name="Mori K."/>
        </authorList>
    </citation>
    <scope>NUCLEOTIDE SEQUENCE [LARGE SCALE GENOMIC DNA]</scope>
    <source>
        <strain evidence="2 3">CCM 7765</strain>
    </source>
</reference>
<gene>
    <name evidence="2" type="ORF">ACFFI0_06535</name>
</gene>